<dbReference type="InterPro" id="IPR001254">
    <property type="entry name" value="Trypsin_dom"/>
</dbReference>
<proteinExistence type="inferred from homology"/>
<dbReference type="EMBL" id="OV651814">
    <property type="protein sequence ID" value="CAH1105990.1"/>
    <property type="molecule type" value="Genomic_DNA"/>
</dbReference>
<dbReference type="PRINTS" id="PR00722">
    <property type="entry name" value="CHYMOTRYPSIN"/>
</dbReference>
<dbReference type="GO" id="GO:0004252">
    <property type="term" value="F:serine-type endopeptidase activity"/>
    <property type="evidence" value="ECO:0007669"/>
    <property type="project" value="InterPro"/>
</dbReference>
<dbReference type="InterPro" id="IPR038565">
    <property type="entry name" value="CLIP_sf"/>
</dbReference>
<evidence type="ECO:0000256" key="3">
    <source>
        <dbReference type="ARBA" id="ARBA00022801"/>
    </source>
</evidence>
<dbReference type="OrthoDB" id="9981647at2759"/>
<dbReference type="Proteomes" id="UP001153636">
    <property type="component" value="Chromosome 2"/>
</dbReference>
<comment type="similarity">
    <text evidence="7">Belongs to the peptidase S1 family. CLIP subfamily.</text>
</comment>
<evidence type="ECO:0000256" key="9">
    <source>
        <dbReference type="SAM" id="MobiDB-lite"/>
    </source>
</evidence>
<feature type="signal peptide" evidence="10">
    <location>
        <begin position="1"/>
        <end position="17"/>
    </location>
</feature>
<dbReference type="Pfam" id="PF12032">
    <property type="entry name" value="CLIP"/>
    <property type="match status" value="1"/>
</dbReference>
<evidence type="ECO:0000256" key="6">
    <source>
        <dbReference type="ARBA" id="ARBA00023180"/>
    </source>
</evidence>
<dbReference type="Pfam" id="PF00089">
    <property type="entry name" value="Trypsin"/>
    <property type="match status" value="1"/>
</dbReference>
<dbReference type="PROSITE" id="PS00135">
    <property type="entry name" value="TRYPSIN_SER"/>
    <property type="match status" value="1"/>
</dbReference>
<keyword evidence="1 8" id="KW-0645">Protease</keyword>
<feature type="compositionally biased region" description="Polar residues" evidence="9">
    <location>
        <begin position="687"/>
        <end position="707"/>
    </location>
</feature>
<dbReference type="PANTHER" id="PTHR24252:SF7">
    <property type="entry name" value="HYALIN"/>
    <property type="match status" value="1"/>
</dbReference>
<evidence type="ECO:0000256" key="5">
    <source>
        <dbReference type="ARBA" id="ARBA00023157"/>
    </source>
</evidence>
<reference evidence="12" key="1">
    <citation type="submission" date="2022-01" db="EMBL/GenBank/DDBJ databases">
        <authorList>
            <person name="King R."/>
        </authorList>
    </citation>
    <scope>NUCLEOTIDE SEQUENCE</scope>
</reference>
<evidence type="ECO:0000256" key="4">
    <source>
        <dbReference type="ARBA" id="ARBA00022825"/>
    </source>
</evidence>
<dbReference type="InterPro" id="IPR009003">
    <property type="entry name" value="Peptidase_S1_PA"/>
</dbReference>
<dbReference type="CDD" id="cd00190">
    <property type="entry name" value="Tryp_SPc"/>
    <property type="match status" value="1"/>
</dbReference>
<evidence type="ECO:0000256" key="8">
    <source>
        <dbReference type="RuleBase" id="RU363034"/>
    </source>
</evidence>
<dbReference type="InterPro" id="IPR022700">
    <property type="entry name" value="CLIP"/>
</dbReference>
<feature type="region of interest" description="Disordered" evidence="9">
    <location>
        <begin position="237"/>
        <end position="309"/>
    </location>
</feature>
<organism evidence="12 13">
    <name type="scientific">Psylliodes chrysocephalus</name>
    <dbReference type="NCBI Taxonomy" id="3402493"/>
    <lineage>
        <taxon>Eukaryota</taxon>
        <taxon>Metazoa</taxon>
        <taxon>Ecdysozoa</taxon>
        <taxon>Arthropoda</taxon>
        <taxon>Hexapoda</taxon>
        <taxon>Insecta</taxon>
        <taxon>Pterygota</taxon>
        <taxon>Neoptera</taxon>
        <taxon>Endopterygota</taxon>
        <taxon>Coleoptera</taxon>
        <taxon>Polyphaga</taxon>
        <taxon>Cucujiformia</taxon>
        <taxon>Chrysomeloidea</taxon>
        <taxon>Chrysomelidae</taxon>
        <taxon>Galerucinae</taxon>
        <taxon>Alticini</taxon>
        <taxon>Psylliodes</taxon>
    </lineage>
</organism>
<dbReference type="PANTHER" id="PTHR24252">
    <property type="entry name" value="ACROSIN-RELATED"/>
    <property type="match status" value="1"/>
</dbReference>
<evidence type="ECO:0000313" key="13">
    <source>
        <dbReference type="Proteomes" id="UP001153636"/>
    </source>
</evidence>
<feature type="chain" id="PRO_5040437978" description="Peptidase S1 domain-containing protein" evidence="10">
    <location>
        <begin position="18"/>
        <end position="1478"/>
    </location>
</feature>
<keyword evidence="3 8" id="KW-0378">Hydrolase</keyword>
<keyword evidence="2 10" id="KW-0732">Signal</keyword>
<dbReference type="InterPro" id="IPR001314">
    <property type="entry name" value="Peptidase_S1A"/>
</dbReference>
<feature type="region of interest" description="Disordered" evidence="9">
    <location>
        <begin position="375"/>
        <end position="402"/>
    </location>
</feature>
<keyword evidence="6" id="KW-0325">Glycoprotein</keyword>
<keyword evidence="5" id="KW-1015">Disulfide bond</keyword>
<feature type="compositionally biased region" description="Polar residues" evidence="9">
    <location>
        <begin position="268"/>
        <end position="282"/>
    </location>
</feature>
<evidence type="ECO:0000313" key="12">
    <source>
        <dbReference type="EMBL" id="CAH1105990.1"/>
    </source>
</evidence>
<evidence type="ECO:0000256" key="10">
    <source>
        <dbReference type="SAM" id="SignalP"/>
    </source>
</evidence>
<feature type="domain" description="Peptidase S1" evidence="11">
    <location>
        <begin position="1222"/>
        <end position="1475"/>
    </location>
</feature>
<protein>
    <recommendedName>
        <fullName evidence="11">Peptidase S1 domain-containing protein</fullName>
    </recommendedName>
</protein>
<dbReference type="InterPro" id="IPR018114">
    <property type="entry name" value="TRYPSIN_HIS"/>
</dbReference>
<dbReference type="InterPro" id="IPR033116">
    <property type="entry name" value="TRYPSIN_SER"/>
</dbReference>
<keyword evidence="13" id="KW-1185">Reference proteome</keyword>
<feature type="region of interest" description="Disordered" evidence="9">
    <location>
        <begin position="646"/>
        <end position="707"/>
    </location>
</feature>
<evidence type="ECO:0000256" key="7">
    <source>
        <dbReference type="ARBA" id="ARBA00024195"/>
    </source>
</evidence>
<dbReference type="Gene3D" id="3.30.1640.30">
    <property type="match status" value="1"/>
</dbReference>
<dbReference type="SMART" id="SM00020">
    <property type="entry name" value="Tryp_SPc"/>
    <property type="match status" value="1"/>
</dbReference>
<evidence type="ECO:0000256" key="2">
    <source>
        <dbReference type="ARBA" id="ARBA00022729"/>
    </source>
</evidence>
<dbReference type="PROSITE" id="PS50240">
    <property type="entry name" value="TRYPSIN_DOM"/>
    <property type="match status" value="1"/>
</dbReference>
<dbReference type="PROSITE" id="PS00134">
    <property type="entry name" value="TRYPSIN_HIS"/>
    <property type="match status" value="1"/>
</dbReference>
<dbReference type="SMART" id="SM00680">
    <property type="entry name" value="CLIP"/>
    <property type="match status" value="2"/>
</dbReference>
<feature type="compositionally biased region" description="Basic and acidic residues" evidence="9">
    <location>
        <begin position="283"/>
        <end position="295"/>
    </location>
</feature>
<gene>
    <name evidence="12" type="ORF">PSYICH_LOCUS7681</name>
</gene>
<keyword evidence="4 8" id="KW-0720">Serine protease</keyword>
<evidence type="ECO:0000259" key="11">
    <source>
        <dbReference type="PROSITE" id="PS50240"/>
    </source>
</evidence>
<feature type="compositionally biased region" description="Polar residues" evidence="9">
    <location>
        <begin position="647"/>
        <end position="678"/>
    </location>
</feature>
<evidence type="ECO:0000256" key="1">
    <source>
        <dbReference type="ARBA" id="ARBA00022670"/>
    </source>
</evidence>
<dbReference type="GO" id="GO:0006508">
    <property type="term" value="P:proteolysis"/>
    <property type="evidence" value="ECO:0007669"/>
    <property type="project" value="UniProtKB-KW"/>
</dbReference>
<feature type="compositionally biased region" description="Polar residues" evidence="9">
    <location>
        <begin position="384"/>
        <end position="395"/>
    </location>
</feature>
<dbReference type="SUPFAM" id="SSF50494">
    <property type="entry name" value="Trypsin-like serine proteases"/>
    <property type="match status" value="1"/>
</dbReference>
<sequence>MLSNIVFVFCLITVGYSEDSSGTKCIPLKDCPYAMNMVHTEKYASTTIEFLKKSDCGYSTTDGPLVQCPAETPLTPNQQSDSFDCTTSTGKKGKCKDVNDCNTIRNIFVTIKDFEVCKQSNDKEDIEMKICCFKPEHRGFDVQPPKGYSPQLIPIEESTLQEFIEPASVEIVSNDLNQHDTSTDHPNIQSTSTASHEMRLQDTQTVYQNFINDLNQKVGESDNLNFAIIDEAKKSTPVNSISAKTPKGDVNFENGSNNLNKLVPQKPVTRQSKGSFSNFSDKINQKRSENKKPVRDSPTMVFPEDSLEEKMKPKPEILKSSVVKKKSRPNKHTTTRILHSVIQPFFTNLKISKRVKRELKNELVMSVRLVKKPQSAKLRPLTHTPENSENSQEAVSRNRGKEDSIVRRKMIDKSRNLEAHKIVPQHAKLRPSTLTEEHLEAETDRLSSNGSYGHPLTRVRISDKFRKLKPRKIVPQYAKLRPLTLVKENAKLVKDTENLNGSNRYSIADKFKDLWIHKIVPQLAKLKPLTLTPENSEVREVVKGIVRPNGSIEHLIAGRASTDTATNLGGHKIVSQHAKLRYLTLTSDNSEIIKHAISANGSNEYSTVHEEKPDTAINLESYKNDQQQGKLRPLTLTAENSEIVKDTVSSNGSNTNSIVSRESSNEAIHVDPQSSVPQQGKLRPLTLTANTSENNKDTVSSNENNEYSIVHRENLDGAINLELRKSDHLQDKLRPLTLTAENSGIVKGIVSPNERIENTTDLNKSLDAAIYLDLNDSVSKQAKLRTLSLTPKNSEIVGSNRNHKQFIDIDKKVGKAMSLLPHKSVPQSAKLRPLSPENSDIVKDAVGSNRNNEHSIDIVEKSGAAMNLVPHKSDLQQAKLRPLSLTSKNSDIIKDSIIQNGSNKHATVLREISDAVMNLELHKIDPQQAKLRSLTLTPKNADRIKDSLSPNGSNEDVTVLREKHDAVMNLELQKIDPQQVKLRPLILTPKNSDIIKDTISSNGSNEDATVLREKHDAVINLELQKIDPQQVKLRPLTLTPKNSNIIKDTVSPNGSNEHLIVFREKSDTAKNVQAHKIDPEYAKLRPLTLSPENSEITDSKMTKMSRHRRAIRNDKGKYSRNLDFDYYDKNNFHKRYFYPKHENKEIVRPPHSYWSEEPSRDFYKPPSHRRPYFPSRNFYDGDDVEMINESDFPPTNRPRFSGSPRDDIFGCGRTGRRDRNRIIGGIPVALGEYPWMALLQYSTNKGIKNGCGGSLINSRYILTAAHCVDDEFLKLKKIKLFRVILGEFDISRDPDCISSPESTVCAEPSRVYGISNTIKHQNFDRFNAINDIALIQLDRDVIFSDYIKPICLPPSNFNHNNESVIIAGWGRTKVGGTYSEVLNKAILPIVDQEFCNRLGLTLTSGQICLGLGDGLDTCNGDSGGAIMVQKMENVELVTYQYGIISYGFASKECGKAPSVNTFVPNYLKWIYSILSSTD</sequence>
<dbReference type="Gene3D" id="2.40.10.10">
    <property type="entry name" value="Trypsin-like serine proteases"/>
    <property type="match status" value="2"/>
</dbReference>
<dbReference type="FunFam" id="2.40.10.10:FF:000028">
    <property type="entry name" value="Serine protease easter"/>
    <property type="match status" value="1"/>
</dbReference>
<accession>A0A9P0CTW0</accession>
<dbReference type="InterPro" id="IPR043504">
    <property type="entry name" value="Peptidase_S1_PA_chymotrypsin"/>
</dbReference>
<name>A0A9P0CTW0_9CUCU</name>